<dbReference type="AlphaFoldDB" id="B9F642"/>
<accession>B9F642</accession>
<evidence type="ECO:0000256" key="4">
    <source>
        <dbReference type="ARBA" id="ARBA00023242"/>
    </source>
</evidence>
<evidence type="ECO:0000256" key="2">
    <source>
        <dbReference type="ARBA" id="ARBA00004496"/>
    </source>
</evidence>
<evidence type="ECO:0000259" key="6">
    <source>
        <dbReference type="Pfam" id="PF13943"/>
    </source>
</evidence>
<evidence type="ECO:0000313" key="7">
    <source>
        <dbReference type="EMBL" id="EEE58558.1"/>
    </source>
</evidence>
<dbReference type="GO" id="GO:0048527">
    <property type="term" value="P:lateral root development"/>
    <property type="evidence" value="ECO:0007669"/>
    <property type="project" value="InterPro"/>
</dbReference>
<feature type="region of interest" description="Disordered" evidence="5">
    <location>
        <begin position="218"/>
        <end position="243"/>
    </location>
</feature>
<dbReference type="Pfam" id="PF13943">
    <property type="entry name" value="WPP"/>
    <property type="match status" value="1"/>
</dbReference>
<proteinExistence type="predicted"/>
<protein>
    <recommendedName>
        <fullName evidence="6">WPP domain-containing protein</fullName>
    </recommendedName>
</protein>
<gene>
    <name evidence="7" type="ORF">OsJ_09862</name>
</gene>
<dbReference type="GO" id="GO:0005737">
    <property type="term" value="C:cytoplasm"/>
    <property type="evidence" value="ECO:0007669"/>
    <property type="project" value="UniProtKB-SubCell"/>
</dbReference>
<name>B9F642_ORYSJ</name>
<feature type="region of interest" description="Disordered" evidence="5">
    <location>
        <begin position="88"/>
        <end position="119"/>
    </location>
</feature>
<dbReference type="EMBL" id="CM000140">
    <property type="protein sequence ID" value="EEE58558.1"/>
    <property type="molecule type" value="Genomic_DNA"/>
</dbReference>
<reference evidence="7" key="1">
    <citation type="journal article" date="2005" name="PLoS Biol.">
        <title>The genomes of Oryza sativa: a history of duplications.</title>
        <authorList>
            <person name="Yu J."/>
            <person name="Wang J."/>
            <person name="Lin W."/>
            <person name="Li S."/>
            <person name="Li H."/>
            <person name="Zhou J."/>
            <person name="Ni P."/>
            <person name="Dong W."/>
            <person name="Hu S."/>
            <person name="Zeng C."/>
            <person name="Zhang J."/>
            <person name="Zhang Y."/>
            <person name="Li R."/>
            <person name="Xu Z."/>
            <person name="Li S."/>
            <person name="Li X."/>
            <person name="Zheng H."/>
            <person name="Cong L."/>
            <person name="Lin L."/>
            <person name="Yin J."/>
            <person name="Geng J."/>
            <person name="Li G."/>
            <person name="Shi J."/>
            <person name="Liu J."/>
            <person name="Lv H."/>
            <person name="Li J."/>
            <person name="Wang J."/>
            <person name="Deng Y."/>
            <person name="Ran L."/>
            <person name="Shi X."/>
            <person name="Wang X."/>
            <person name="Wu Q."/>
            <person name="Li C."/>
            <person name="Ren X."/>
            <person name="Wang J."/>
            <person name="Wang X."/>
            <person name="Li D."/>
            <person name="Liu D."/>
            <person name="Zhang X."/>
            <person name="Ji Z."/>
            <person name="Zhao W."/>
            <person name="Sun Y."/>
            <person name="Zhang Z."/>
            <person name="Bao J."/>
            <person name="Han Y."/>
            <person name="Dong L."/>
            <person name="Ji J."/>
            <person name="Chen P."/>
            <person name="Wu S."/>
            <person name="Liu J."/>
            <person name="Xiao Y."/>
            <person name="Bu D."/>
            <person name="Tan J."/>
            <person name="Yang L."/>
            <person name="Ye C."/>
            <person name="Zhang J."/>
            <person name="Xu J."/>
            <person name="Zhou Y."/>
            <person name="Yu Y."/>
            <person name="Zhang B."/>
            <person name="Zhuang S."/>
            <person name="Wei H."/>
            <person name="Liu B."/>
            <person name="Lei M."/>
            <person name="Yu H."/>
            <person name="Li Y."/>
            <person name="Xu H."/>
            <person name="Wei S."/>
            <person name="He X."/>
            <person name="Fang L."/>
            <person name="Zhang Z."/>
            <person name="Zhang Y."/>
            <person name="Huang X."/>
            <person name="Su Z."/>
            <person name="Tong W."/>
            <person name="Li J."/>
            <person name="Tong Z."/>
            <person name="Li S."/>
            <person name="Ye J."/>
            <person name="Wang L."/>
            <person name="Fang L."/>
            <person name="Lei T."/>
            <person name="Chen C."/>
            <person name="Chen H."/>
            <person name="Xu Z."/>
            <person name="Li H."/>
            <person name="Huang H."/>
            <person name="Zhang F."/>
            <person name="Xu H."/>
            <person name="Li N."/>
            <person name="Zhao C."/>
            <person name="Li S."/>
            <person name="Dong L."/>
            <person name="Huang Y."/>
            <person name="Li L."/>
            <person name="Xi Y."/>
            <person name="Qi Q."/>
            <person name="Li W."/>
            <person name="Zhang B."/>
            <person name="Hu W."/>
            <person name="Zhang Y."/>
            <person name="Tian X."/>
            <person name="Jiao Y."/>
            <person name="Liang X."/>
            <person name="Jin J."/>
            <person name="Gao L."/>
            <person name="Zheng W."/>
            <person name="Hao B."/>
            <person name="Liu S."/>
            <person name="Wang W."/>
            <person name="Yuan L."/>
            <person name="Cao M."/>
            <person name="McDermott J."/>
            <person name="Samudrala R."/>
            <person name="Wang J."/>
            <person name="Wong G.K."/>
            <person name="Yang H."/>
        </authorList>
    </citation>
    <scope>NUCLEOTIDE SEQUENCE [LARGE SCALE GENOMIC DNA]</scope>
</reference>
<dbReference type="PANTHER" id="PTHR34362">
    <property type="entry name" value="WPP DOMAIN-CONTAINING PROTEIN 1-RELATED"/>
    <property type="match status" value="1"/>
</dbReference>
<feature type="domain" description="WPP" evidence="6">
    <location>
        <begin position="118"/>
        <end position="216"/>
    </location>
</feature>
<dbReference type="InterPro" id="IPR025265">
    <property type="entry name" value="WPP_dom"/>
</dbReference>
<dbReference type="PANTHER" id="PTHR34362:SF12">
    <property type="entry name" value="OS10G0337700 PROTEIN"/>
    <property type="match status" value="1"/>
</dbReference>
<dbReference type="GO" id="GO:0000278">
    <property type="term" value="P:mitotic cell cycle"/>
    <property type="evidence" value="ECO:0007669"/>
    <property type="project" value="InterPro"/>
</dbReference>
<evidence type="ECO:0000256" key="5">
    <source>
        <dbReference type="SAM" id="MobiDB-lite"/>
    </source>
</evidence>
<reference evidence="7" key="2">
    <citation type="submission" date="2008-12" db="EMBL/GenBank/DDBJ databases">
        <title>Improved gene annotation of the rice (Oryza sativa) genomes.</title>
        <authorList>
            <person name="Wang J."/>
            <person name="Li R."/>
            <person name="Fan W."/>
            <person name="Huang Q."/>
            <person name="Zhang J."/>
            <person name="Zhou Y."/>
            <person name="Hu Y."/>
            <person name="Zi S."/>
            <person name="Li J."/>
            <person name="Ni P."/>
            <person name="Zheng H."/>
            <person name="Zhang Y."/>
            <person name="Zhao M."/>
            <person name="Hao Q."/>
            <person name="McDermott J."/>
            <person name="Samudrala R."/>
            <person name="Kristiansen K."/>
            <person name="Wong G.K.-S."/>
        </authorList>
    </citation>
    <scope>NUCLEOTIDE SEQUENCE</scope>
</reference>
<sequence>MAMRWGWTLGLERAGGLTPGLVWMDGSARSRWARAPPFDANILRSDPAYRRSTAFPPLLIPSPRTDRAAAGARVSRFEVFLLEASAGGWPPTSSTPPARQRAWRRRRRGRGRRRKGFSFSIWPPTQRTRDAVVRRLVDTLGGDTILCKRYGAVPAADAEPAARGIEAEAFDAAAASGEAAATASVEEGIKALQLYSKEVSRRLLDFVKSRSAAAAAAAAAAPPEGEAPAAPSESEVVDPQPAE</sequence>
<dbReference type="InterPro" id="IPR044692">
    <property type="entry name" value="WPP1/2/3"/>
</dbReference>
<dbReference type="Gene3D" id="1.10.246.200">
    <property type="entry name" value="WPP domain"/>
    <property type="match status" value="1"/>
</dbReference>
<keyword evidence="4" id="KW-0539">Nucleus</keyword>
<dbReference type="GO" id="GO:0005634">
    <property type="term" value="C:nucleus"/>
    <property type="evidence" value="ECO:0007669"/>
    <property type="project" value="UniProtKB-SubCell"/>
</dbReference>
<feature type="compositionally biased region" description="Low complexity" evidence="5">
    <location>
        <begin position="218"/>
        <end position="234"/>
    </location>
</feature>
<keyword evidence="3" id="KW-0963">Cytoplasm</keyword>
<comment type="subcellular location">
    <subcellularLocation>
        <location evidence="2">Cytoplasm</location>
    </subcellularLocation>
    <subcellularLocation>
        <location evidence="1">Nucleus</location>
    </subcellularLocation>
</comment>
<dbReference type="Proteomes" id="UP000007752">
    <property type="component" value="Chromosome 3"/>
</dbReference>
<evidence type="ECO:0000256" key="3">
    <source>
        <dbReference type="ARBA" id="ARBA00022490"/>
    </source>
</evidence>
<feature type="compositionally biased region" description="Basic residues" evidence="5">
    <location>
        <begin position="101"/>
        <end position="116"/>
    </location>
</feature>
<organism evidence="7">
    <name type="scientific">Oryza sativa subsp. japonica</name>
    <name type="common">Rice</name>
    <dbReference type="NCBI Taxonomy" id="39947"/>
    <lineage>
        <taxon>Eukaryota</taxon>
        <taxon>Viridiplantae</taxon>
        <taxon>Streptophyta</taxon>
        <taxon>Embryophyta</taxon>
        <taxon>Tracheophyta</taxon>
        <taxon>Spermatophyta</taxon>
        <taxon>Magnoliopsida</taxon>
        <taxon>Liliopsida</taxon>
        <taxon>Poales</taxon>
        <taxon>Poaceae</taxon>
        <taxon>BOP clade</taxon>
        <taxon>Oryzoideae</taxon>
        <taxon>Oryzeae</taxon>
        <taxon>Oryzinae</taxon>
        <taxon>Oryza</taxon>
        <taxon>Oryza sativa</taxon>
    </lineage>
</organism>
<dbReference type="InterPro" id="IPR038214">
    <property type="entry name" value="WPP_sf"/>
</dbReference>
<evidence type="ECO:0000256" key="1">
    <source>
        <dbReference type="ARBA" id="ARBA00004123"/>
    </source>
</evidence>